<dbReference type="PANTHER" id="PTHR12873">
    <property type="entry name" value="T7-LIKE MITOCHONDRIAL DNA HELICASE"/>
    <property type="match status" value="1"/>
</dbReference>
<dbReference type="Gene3D" id="3.40.1360.10">
    <property type="match status" value="1"/>
</dbReference>
<dbReference type="Pfam" id="PF13155">
    <property type="entry name" value="Toprim_2"/>
    <property type="match status" value="1"/>
</dbReference>
<name>A0ABR7E399_9BACT</name>
<dbReference type="SUPFAM" id="SSF57783">
    <property type="entry name" value="Zinc beta-ribbon"/>
    <property type="match status" value="1"/>
</dbReference>
<dbReference type="InterPro" id="IPR027417">
    <property type="entry name" value="P-loop_NTPase"/>
</dbReference>
<sequence>MDDIMTWEELNIKIPYGRTSGKIKTFCPACHSKRNNKADKSLSVNLDEGLYKCHYCGYSGCIKEFPKKIKKEYVRPTWKNETKLSEKVVKYFEGRRISQDILRIMKISEGVEFMPQDNCKMNTIQFNYFLNGELVNVKYRTGNKHFKLIPNAELIPYNLDAIKNSTECIVTEGEFDCLSFISCGFTHTISVPNGASANTSYLDDYWEDYFENKETVYIASDTDAKGIILRDELVRRFGADRCKIISYGEDCKDANELLVKNGPYALKQAVENASELKIDGVFTVSDFEDELDILYDKGLQKGFTIGFDNFDALCSFETKRMCIVTGIPGNGKSEFLDEIAERLNILYGWKFAYFSPENFPLKYHASKMVSKITGKKFDKISLPLNEYRQVKQYMSDNFFFIFPEEGFSVDTILEKAKYLIRRKGIKALVIDPWNRLEHQIPSGMNETNYISQTLDKFTNFAQKYDILFFLVAHPRKMNKDASGQFEVPTLYDINGSANFYNKTDYGITVQRNKETGTVGVYVQKVKFKHLGETGNATFKYNINNGRYVPYYESQDPIWDNSNHLINKITNQLKESERIELPFDMYNGEEAPF</sequence>
<dbReference type="PANTHER" id="PTHR12873:SF0">
    <property type="entry name" value="TWINKLE MTDNA HELICASE"/>
    <property type="match status" value="1"/>
</dbReference>
<evidence type="ECO:0000313" key="3">
    <source>
        <dbReference type="Proteomes" id="UP000644010"/>
    </source>
</evidence>
<proteinExistence type="predicted"/>
<dbReference type="InterPro" id="IPR034154">
    <property type="entry name" value="TOPRIM_DnaG/twinkle"/>
</dbReference>
<feature type="domain" description="SF4 helicase" evidence="1">
    <location>
        <begin position="296"/>
        <end position="554"/>
    </location>
</feature>
<dbReference type="EMBL" id="JACOOI010000016">
    <property type="protein sequence ID" value="MBC5644222.1"/>
    <property type="molecule type" value="Genomic_DNA"/>
</dbReference>
<dbReference type="PROSITE" id="PS51199">
    <property type="entry name" value="SF4_HELICASE"/>
    <property type="match status" value="1"/>
</dbReference>
<organism evidence="2 3">
    <name type="scientific">Parabacteroides segnis</name>
    <dbReference type="NCBI Taxonomy" id="2763058"/>
    <lineage>
        <taxon>Bacteria</taxon>
        <taxon>Pseudomonadati</taxon>
        <taxon>Bacteroidota</taxon>
        <taxon>Bacteroidia</taxon>
        <taxon>Bacteroidales</taxon>
        <taxon>Tannerellaceae</taxon>
        <taxon>Parabacteroides</taxon>
    </lineage>
</organism>
<comment type="caution">
    <text evidence="2">The sequence shown here is derived from an EMBL/GenBank/DDBJ whole genome shotgun (WGS) entry which is preliminary data.</text>
</comment>
<dbReference type="SUPFAM" id="SSF56731">
    <property type="entry name" value="DNA primase core"/>
    <property type="match status" value="1"/>
</dbReference>
<evidence type="ECO:0000313" key="2">
    <source>
        <dbReference type="EMBL" id="MBC5644222.1"/>
    </source>
</evidence>
<reference evidence="2 3" key="1">
    <citation type="submission" date="2020-08" db="EMBL/GenBank/DDBJ databases">
        <title>Genome public.</title>
        <authorList>
            <person name="Liu C."/>
            <person name="Sun Q."/>
        </authorList>
    </citation>
    <scope>NUCLEOTIDE SEQUENCE [LARGE SCALE GENOMIC DNA]</scope>
    <source>
        <strain evidence="2 3">BX2</strain>
    </source>
</reference>
<dbReference type="InterPro" id="IPR007694">
    <property type="entry name" value="DNA_helicase_DnaB-like_C"/>
</dbReference>
<evidence type="ECO:0000259" key="1">
    <source>
        <dbReference type="PROSITE" id="PS51199"/>
    </source>
</evidence>
<dbReference type="Pfam" id="PF03796">
    <property type="entry name" value="DnaB_C"/>
    <property type="match status" value="1"/>
</dbReference>
<dbReference type="InterPro" id="IPR036977">
    <property type="entry name" value="DNA_primase_Znf_CHC2"/>
</dbReference>
<dbReference type="Proteomes" id="UP000644010">
    <property type="component" value="Unassembled WGS sequence"/>
</dbReference>
<dbReference type="InterPro" id="IPR027032">
    <property type="entry name" value="Twinkle-like"/>
</dbReference>
<keyword evidence="3" id="KW-1185">Reference proteome</keyword>
<accession>A0ABR7E399</accession>
<dbReference type="Gene3D" id="3.40.50.300">
    <property type="entry name" value="P-loop containing nucleotide triphosphate hydrolases"/>
    <property type="match status" value="1"/>
</dbReference>
<dbReference type="Gene3D" id="3.90.580.10">
    <property type="entry name" value="Zinc finger, CHC2-type domain"/>
    <property type="match status" value="1"/>
</dbReference>
<dbReference type="CDD" id="cd01029">
    <property type="entry name" value="TOPRIM_primases"/>
    <property type="match status" value="1"/>
</dbReference>
<protein>
    <submittedName>
        <fullName evidence="2">Toprim domain-containing protein</fullName>
    </submittedName>
</protein>
<gene>
    <name evidence="2" type="ORF">H8S77_15175</name>
</gene>
<dbReference type="SUPFAM" id="SSF52540">
    <property type="entry name" value="P-loop containing nucleoside triphosphate hydrolases"/>
    <property type="match status" value="1"/>
</dbReference>